<feature type="transmembrane region" description="Helical" evidence="3">
    <location>
        <begin position="534"/>
        <end position="558"/>
    </location>
</feature>
<dbReference type="Gene3D" id="1.25.40.20">
    <property type="entry name" value="Ankyrin repeat-containing domain"/>
    <property type="match status" value="2"/>
</dbReference>
<comment type="subcellular location">
    <subcellularLocation>
        <location evidence="1">Cell membrane</location>
        <topology evidence="1">Peripheral membrane protein</topology>
        <orientation evidence="1">Cytoplasmic side</orientation>
    </subcellularLocation>
</comment>
<dbReference type="SMR" id="V7C9A2"/>
<reference evidence="6" key="1">
    <citation type="journal article" date="2014" name="Nat. Genet.">
        <title>A reference genome for common bean and genome-wide analysis of dual domestications.</title>
        <authorList>
            <person name="Schmutz J."/>
            <person name="McClean P.E."/>
            <person name="Mamidi S."/>
            <person name="Wu G.A."/>
            <person name="Cannon S.B."/>
            <person name="Grimwood J."/>
            <person name="Jenkins J."/>
            <person name="Shu S."/>
            <person name="Song Q."/>
            <person name="Chavarro C."/>
            <person name="Torres-Torres M."/>
            <person name="Geffroy V."/>
            <person name="Moghaddam S.M."/>
            <person name="Gao D."/>
            <person name="Abernathy B."/>
            <person name="Barry K."/>
            <person name="Blair M."/>
            <person name="Brick M.A."/>
            <person name="Chovatia M."/>
            <person name="Gepts P."/>
            <person name="Goodstein D.M."/>
            <person name="Gonzales M."/>
            <person name="Hellsten U."/>
            <person name="Hyten D.L."/>
            <person name="Jia G."/>
            <person name="Kelly J.D."/>
            <person name="Kudrna D."/>
            <person name="Lee R."/>
            <person name="Richard M.M."/>
            <person name="Miklas P.N."/>
            <person name="Osorno J.M."/>
            <person name="Rodrigues J."/>
            <person name="Thareau V."/>
            <person name="Urrea C.A."/>
            <person name="Wang M."/>
            <person name="Yu Y."/>
            <person name="Zhang M."/>
            <person name="Wing R.A."/>
            <person name="Cregan P.B."/>
            <person name="Rokhsar D.S."/>
            <person name="Jackson S.A."/>
        </authorList>
    </citation>
    <scope>NUCLEOTIDE SEQUENCE [LARGE SCALE GENOMIC DNA]</scope>
    <source>
        <strain evidence="6">cv. G19833</strain>
    </source>
</reference>
<dbReference type="Pfam" id="PF13962">
    <property type="entry name" value="PGG"/>
    <property type="match status" value="1"/>
</dbReference>
<evidence type="ECO:0000313" key="6">
    <source>
        <dbReference type="Proteomes" id="UP000000226"/>
    </source>
</evidence>
<dbReference type="PANTHER" id="PTHR24177:SF437">
    <property type="entry name" value="ANKYRIN REPEAT PROTEIN"/>
    <property type="match status" value="1"/>
</dbReference>
<dbReference type="InterPro" id="IPR026961">
    <property type="entry name" value="PGG_dom"/>
</dbReference>
<dbReference type="Gramene" id="ESW26752">
    <property type="protein sequence ID" value="ESW26752"/>
    <property type="gene ID" value="PHAVU_003G145100g"/>
</dbReference>
<proteinExistence type="predicted"/>
<dbReference type="SUPFAM" id="SSF48403">
    <property type="entry name" value="Ankyrin repeat"/>
    <property type="match status" value="2"/>
</dbReference>
<dbReference type="Proteomes" id="UP000000226">
    <property type="component" value="Chromosome 3"/>
</dbReference>
<dbReference type="STRING" id="3885.V7C9A2"/>
<keyword evidence="6" id="KW-1185">Reference proteome</keyword>
<dbReference type="PANTHER" id="PTHR24177">
    <property type="entry name" value="CASKIN"/>
    <property type="match status" value="1"/>
</dbReference>
<sequence length="613" mass="69097">MSDTPTSTSQLSNHATESNADHHQYNAPDLCFLQETNANQFFEFCVPLYKYALKGNWTAAKGILENNDGRLKHAAIAPGWSTLLHVAAGSNHSSFVEGLLQMLEVQHLSLQDNKGNTAFCFAVASGNMRIANLLIEKYPSLPYLQNLPSLQTIRGGGGYIPIQFAVMQGKCEMTWFLYNQISIQEFEDRDKRSLFFSCVKTGNHRLALEMAREWEDLAWARDENDDTALHLLALNKDHLHSCSHCPEITNPITINPGMKKVVTFQLVKYLWQTILRCKRLSEAIRIISNPYQALFDAASVGNFGFLSELISACPTLIWEVDNKNHSIIHTAVSCRHASIFNLIHEIESQKDLIVTYLVDESNPSPSPSPTNIRNSTLLHLAAKLAPPEQLELVSGAAFRMCLEIRWFEEVKKIMSPSFITMKNPDDQTAQALFTKEHEGLRKEGEEWIKRTAEFCMLISTVIATAVFAAAINIPGGIDDQTKKPKYMDQTSFLIFAISDAAAFILSSIALLIFLSILISRYAQYDFYKSLPMKLISGLITLFLSITFMMVAFGSAFFITYTCNSKLVPDLVSIVAVLPLILYIGLQYSLWLDIINSIFYWRKLFRPSKCMIYD</sequence>
<feature type="region of interest" description="Disordered" evidence="2">
    <location>
        <begin position="1"/>
        <end position="20"/>
    </location>
</feature>
<evidence type="ECO:0000256" key="2">
    <source>
        <dbReference type="SAM" id="MobiDB-lite"/>
    </source>
</evidence>
<evidence type="ECO:0000313" key="5">
    <source>
        <dbReference type="EMBL" id="ESW26752.1"/>
    </source>
</evidence>
<evidence type="ECO:0000259" key="4">
    <source>
        <dbReference type="Pfam" id="PF13962"/>
    </source>
</evidence>
<dbReference type="InterPro" id="IPR002110">
    <property type="entry name" value="Ankyrin_rpt"/>
</dbReference>
<dbReference type="eggNOG" id="KOG0504">
    <property type="taxonomic scope" value="Eukaryota"/>
</dbReference>
<feature type="transmembrane region" description="Helical" evidence="3">
    <location>
        <begin position="493"/>
        <end position="522"/>
    </location>
</feature>
<organism evidence="5 6">
    <name type="scientific">Phaseolus vulgaris</name>
    <name type="common">Kidney bean</name>
    <name type="synonym">French bean</name>
    <dbReference type="NCBI Taxonomy" id="3885"/>
    <lineage>
        <taxon>Eukaryota</taxon>
        <taxon>Viridiplantae</taxon>
        <taxon>Streptophyta</taxon>
        <taxon>Embryophyta</taxon>
        <taxon>Tracheophyta</taxon>
        <taxon>Spermatophyta</taxon>
        <taxon>Magnoliopsida</taxon>
        <taxon>eudicotyledons</taxon>
        <taxon>Gunneridae</taxon>
        <taxon>Pentapetalae</taxon>
        <taxon>rosids</taxon>
        <taxon>fabids</taxon>
        <taxon>Fabales</taxon>
        <taxon>Fabaceae</taxon>
        <taxon>Papilionoideae</taxon>
        <taxon>50 kb inversion clade</taxon>
        <taxon>NPAAA clade</taxon>
        <taxon>indigoferoid/millettioid clade</taxon>
        <taxon>Phaseoleae</taxon>
        <taxon>Phaseolus</taxon>
    </lineage>
</organism>
<dbReference type="InterPro" id="IPR036770">
    <property type="entry name" value="Ankyrin_rpt-contain_sf"/>
</dbReference>
<dbReference type="GO" id="GO:0005886">
    <property type="term" value="C:plasma membrane"/>
    <property type="evidence" value="ECO:0007669"/>
    <property type="project" value="UniProtKB-SubCell"/>
</dbReference>
<evidence type="ECO:0000256" key="3">
    <source>
        <dbReference type="SAM" id="Phobius"/>
    </source>
</evidence>
<name>V7C9A2_PHAVU</name>
<feature type="transmembrane region" description="Helical" evidence="3">
    <location>
        <begin position="570"/>
        <end position="600"/>
    </location>
</feature>
<keyword evidence="3" id="KW-0812">Transmembrane</keyword>
<accession>V7C9A2</accession>
<dbReference type="OrthoDB" id="1921232at2759"/>
<dbReference type="OMA" id="FCVPLYK"/>
<keyword evidence="3" id="KW-1133">Transmembrane helix</keyword>
<feature type="transmembrane region" description="Helical" evidence="3">
    <location>
        <begin position="451"/>
        <end position="473"/>
    </location>
</feature>
<feature type="domain" description="PGG" evidence="4">
    <location>
        <begin position="445"/>
        <end position="558"/>
    </location>
</feature>
<dbReference type="EMBL" id="CM002290">
    <property type="protein sequence ID" value="ESW26752.1"/>
    <property type="molecule type" value="Genomic_DNA"/>
</dbReference>
<dbReference type="AlphaFoldDB" id="V7C9A2"/>
<feature type="compositionally biased region" description="Polar residues" evidence="2">
    <location>
        <begin position="1"/>
        <end position="18"/>
    </location>
</feature>
<protein>
    <recommendedName>
        <fullName evidence="4">PGG domain-containing protein</fullName>
    </recommendedName>
</protein>
<gene>
    <name evidence="5" type="ORF">PHAVU_003G145100g</name>
</gene>
<dbReference type="SMART" id="SM00248">
    <property type="entry name" value="ANK"/>
    <property type="match status" value="3"/>
</dbReference>
<keyword evidence="3" id="KW-0472">Membrane</keyword>
<evidence type="ECO:0000256" key="1">
    <source>
        <dbReference type="ARBA" id="ARBA00004413"/>
    </source>
</evidence>